<keyword evidence="2" id="KW-1185">Reference proteome</keyword>
<evidence type="ECO:0000313" key="2">
    <source>
        <dbReference type="Proteomes" id="UP001148629"/>
    </source>
</evidence>
<reference evidence="1" key="1">
    <citation type="submission" date="2022-08" db="EMBL/GenBank/DDBJ databases">
        <title>Genome Sequence of Fusarium decemcellulare.</title>
        <authorList>
            <person name="Buettner E."/>
        </authorList>
    </citation>
    <scope>NUCLEOTIDE SEQUENCE</scope>
    <source>
        <strain evidence="1">Babe19</strain>
    </source>
</reference>
<organism evidence="1 2">
    <name type="scientific">Fusarium decemcellulare</name>
    <dbReference type="NCBI Taxonomy" id="57161"/>
    <lineage>
        <taxon>Eukaryota</taxon>
        <taxon>Fungi</taxon>
        <taxon>Dikarya</taxon>
        <taxon>Ascomycota</taxon>
        <taxon>Pezizomycotina</taxon>
        <taxon>Sordariomycetes</taxon>
        <taxon>Hypocreomycetidae</taxon>
        <taxon>Hypocreales</taxon>
        <taxon>Nectriaceae</taxon>
        <taxon>Fusarium</taxon>
        <taxon>Fusarium decemcellulare species complex</taxon>
    </lineage>
</organism>
<comment type="caution">
    <text evidence="1">The sequence shown here is derived from an EMBL/GenBank/DDBJ whole genome shotgun (WGS) entry which is preliminary data.</text>
</comment>
<protein>
    <submittedName>
        <fullName evidence="1">Uncharacterized protein</fullName>
    </submittedName>
</protein>
<name>A0ACC1S2D4_9HYPO</name>
<gene>
    <name evidence="1" type="ORF">NM208_g9218</name>
</gene>
<evidence type="ECO:0000313" key="1">
    <source>
        <dbReference type="EMBL" id="KAJ3530676.1"/>
    </source>
</evidence>
<dbReference type="Proteomes" id="UP001148629">
    <property type="component" value="Unassembled WGS sequence"/>
</dbReference>
<proteinExistence type="predicted"/>
<dbReference type="EMBL" id="JANRMS010001144">
    <property type="protein sequence ID" value="KAJ3530676.1"/>
    <property type="molecule type" value="Genomic_DNA"/>
</dbReference>
<accession>A0ACC1S2D4</accession>
<sequence>MAKRRRLQESNTSTFTRDETPDASQHYFQKVSQTKERGLGIAFDSKDIGATAVAMPDSSTGPVCFGTLVSLTARTTLESDDKQSCQFGSSLRLESDGKLHAMHSEVSCGTLGARDTQLLNLLSREGIESELLWMPGQPSGGNYAEGRTGVWATLYGPRDLASDLCDMFQKLGLYLQDPMYARRDAAYFNPQRFFNDPDARTYDFRVASSQPEPNVTFKDEQVAIADVLDKLVAESDVHETRGSSYLKTDLKSHQMQGLTFMIHREMGWRLHHKDQDMWSQVSDEFGHVMYINNVDGSSHCQLPPGFRGGLLADPMGLGKTLSMISLIAHDKVIREESSTQHLCSQNFTWRRHHKDHRIRESSEVGLYDIVLTTYSTLAKEWQSQEQGSVVFSHNWHRIILDEAHEIKDLSTTKSKATCALRADCRWAVTGTPIQNRLSELFSLIHFLQASPYCKKKYFNDGITKPWRDGDERGYQALVKLLGYIMLRRPKNSITLPERQDHRRLLNFSAQEQEAYDISKQKVIDCLEDAVSASRPQGYRNALEKINALREICELGCMSKSVSQSTPANSLICSLGLTSETSETSSTPSTMMGSIEDEDTGTDTDDETVGEMPSPNGNPFQTSTELRFSPFPCLGRRFTRSPLPFGQWPTKIQALVEDVQSCAITTKSVVFSYRTSTLDVANMALTRAGISCVQIDGALSPKKRIEIIRTFSNEGEVRVLLLSLGCGAVGAYLLEPQWNPSLEEQALARIHRLGQTQEVTTIRFIISNSIEEHVLRIQDGKQDLISLLSCKPGTDTIAKLQRRHNLLWHLFENCKRALGIDVADSAVQARSDKSQEQSSHQLLHYSAVQRSLHG</sequence>